<dbReference type="NCBIfam" id="NF006141">
    <property type="entry name" value="PRK08291.1"/>
    <property type="match status" value="1"/>
</dbReference>
<dbReference type="InterPro" id="IPR023401">
    <property type="entry name" value="ODC_N"/>
</dbReference>
<sequence>MPDIKILTETELRALVPLDLSLVDSIEQGFAALAGGGVEMPPIVSMGIHENNGEIDIKTAHISGAESFTVKMSPGFYDNPAMGLPTTNGIMVVFSAKTGQVEAVLLDNGYLTEARTAAAGAVAARHLARAEASRLCVIGAGAQAKLQAEAIHLVRPLTHVTVWARDLAKARKAAESISNTLSVEASASETVGEATQTADIIVTTTPAKTPLVQKGHVKPGQLVIAMGSDQDGKCEIDPALVAAADHYVPDRLSQTRVLGELRAAMAAGLVSETAQFPELGEVVIGALPGYDAATSLTVCDLTGTGVQDTAVATLARKRAEAAGKGTSFTS</sequence>
<keyword evidence="2" id="KW-1185">Reference proteome</keyword>
<organism evidence="1 2">
    <name type="scientific">Roseovarius rhodophyticola</name>
    <dbReference type="NCBI Taxonomy" id="3080827"/>
    <lineage>
        <taxon>Bacteria</taxon>
        <taxon>Pseudomonadati</taxon>
        <taxon>Pseudomonadota</taxon>
        <taxon>Alphaproteobacteria</taxon>
        <taxon>Rhodobacterales</taxon>
        <taxon>Roseobacteraceae</taxon>
        <taxon>Roseovarius</taxon>
    </lineage>
</organism>
<dbReference type="Gene3D" id="3.30.1780.10">
    <property type="entry name" value="ornithine cyclodeaminase, domain 1"/>
    <property type="match status" value="1"/>
</dbReference>
<protein>
    <submittedName>
        <fullName evidence="1">Cyclodeaminase</fullName>
    </submittedName>
</protein>
<dbReference type="SUPFAM" id="SSF51735">
    <property type="entry name" value="NAD(P)-binding Rossmann-fold domains"/>
    <property type="match status" value="1"/>
</dbReference>
<name>A0ABZ2TEU3_9RHOB</name>
<dbReference type="PIRSF" id="PIRSF001439">
    <property type="entry name" value="CryM"/>
    <property type="match status" value="1"/>
</dbReference>
<evidence type="ECO:0000313" key="1">
    <source>
        <dbReference type="EMBL" id="WYK18201.1"/>
    </source>
</evidence>
<dbReference type="Gene3D" id="3.40.50.720">
    <property type="entry name" value="NAD(P)-binding Rossmann-like Domain"/>
    <property type="match status" value="1"/>
</dbReference>
<dbReference type="InterPro" id="IPR003462">
    <property type="entry name" value="ODC_Mu_crystall"/>
</dbReference>
<proteinExistence type="predicted"/>
<dbReference type="EMBL" id="CP146606">
    <property type="protein sequence ID" value="WYK18201.1"/>
    <property type="molecule type" value="Genomic_DNA"/>
</dbReference>
<dbReference type="PANTHER" id="PTHR13812">
    <property type="entry name" value="KETIMINE REDUCTASE MU-CRYSTALLIN"/>
    <property type="match status" value="1"/>
</dbReference>
<dbReference type="InterPro" id="IPR036291">
    <property type="entry name" value="NAD(P)-bd_dom_sf"/>
</dbReference>
<dbReference type="PANTHER" id="PTHR13812:SF19">
    <property type="entry name" value="KETIMINE REDUCTASE MU-CRYSTALLIN"/>
    <property type="match status" value="1"/>
</dbReference>
<dbReference type="RefSeq" id="WP_317054883.1">
    <property type="nucleotide sequence ID" value="NZ_CP146606.1"/>
</dbReference>
<dbReference type="Pfam" id="PF02423">
    <property type="entry name" value="OCD_Mu_crystall"/>
    <property type="match status" value="1"/>
</dbReference>
<accession>A0ABZ2TEU3</accession>
<reference evidence="1 2" key="1">
    <citation type="submission" date="2024-02" db="EMBL/GenBank/DDBJ databases">
        <title>Roseovarius strain W115 nov., isolated from a marine algae.</title>
        <authorList>
            <person name="Lee M.W."/>
            <person name="Lee J.K."/>
            <person name="Kim J.M."/>
            <person name="Choi D.G."/>
            <person name="Baek J.H."/>
            <person name="Bayburt H."/>
            <person name="Jung J.J."/>
            <person name="Han D.M."/>
            <person name="Jeon C.O."/>
        </authorList>
    </citation>
    <scope>NUCLEOTIDE SEQUENCE [LARGE SCALE GENOMIC DNA]</scope>
    <source>
        <strain evidence="1 2">W115</strain>
    </source>
</reference>
<dbReference type="Proteomes" id="UP001281305">
    <property type="component" value="Chromosome"/>
</dbReference>
<evidence type="ECO:0000313" key="2">
    <source>
        <dbReference type="Proteomes" id="UP001281305"/>
    </source>
</evidence>
<gene>
    <name evidence="1" type="ORF">RZS32_017770</name>
</gene>